<dbReference type="Gene3D" id="3.40.50.150">
    <property type="entry name" value="Vaccinia Virus protein VP39"/>
    <property type="match status" value="1"/>
</dbReference>
<evidence type="ECO:0000313" key="1">
    <source>
        <dbReference type="EMBL" id="ASU80109.1"/>
    </source>
</evidence>
<sequence length="275" mass="29512">MSEQDETGAAREPELGEFDAHTPNIARMYDYFLGGSANFVADREAAEQLLRAFPGNVEWTHINRAFLGRAVRACAEAGIDQFLDLGSGIPTKGNVHEIAQQVNPAARVAYVDIETIAVNHARQLLADNPLVTMTQADITDPGAVLRAPGVTELLDFGRPIAVLAVAILDIIDVADPAALVAAYRDVCVPGSALVISHSAMLDISEEEVGGAQEVFETTTTPTLRTRDHGEVLEMFAGYDLLDPGVVPSAQWRPDEPISEEYAARSNAYAGVGMLR</sequence>
<dbReference type="EMBL" id="JPMV01000012">
    <property type="protein sequence ID" value="KGI82158.1"/>
    <property type="molecule type" value="Genomic_DNA"/>
</dbReference>
<keyword evidence="3" id="KW-1185">Reference proteome</keyword>
<protein>
    <recommendedName>
        <fullName evidence="5">SAM-dependent methyltransferase</fullName>
    </recommendedName>
</protein>
<dbReference type="EMBL" id="CP022752">
    <property type="protein sequence ID" value="ASU80109.1"/>
    <property type="molecule type" value="Genomic_DNA"/>
</dbReference>
<evidence type="ECO:0000313" key="4">
    <source>
        <dbReference type="Proteomes" id="UP000215043"/>
    </source>
</evidence>
<dbReference type="Proteomes" id="UP000215043">
    <property type="component" value="Chromosome"/>
</dbReference>
<dbReference type="RefSeq" id="WP_043570513.1">
    <property type="nucleotide sequence ID" value="NZ_CP022752.1"/>
</dbReference>
<dbReference type="InterPro" id="IPR006764">
    <property type="entry name" value="SAM_dep_MeTrfase_SAV2177_type"/>
</dbReference>
<dbReference type="AlphaFoldDB" id="A0A099D7P1"/>
<reference evidence="1 4" key="2">
    <citation type="submission" date="2017-08" db="EMBL/GenBank/DDBJ databases">
        <title>The complete genome sequence of moderately halophilic actinomycete Actinopolyspora erythraea YIM 90600, the producer of novel erythromycin, novel actinopolysporins A-C and tubercidin.</title>
        <authorList>
            <person name="Yin M."/>
            <person name="Tang S."/>
        </authorList>
    </citation>
    <scope>NUCLEOTIDE SEQUENCE [LARGE SCALE GENOMIC DNA]</scope>
    <source>
        <strain evidence="1 4">YIM 90600</strain>
    </source>
</reference>
<dbReference type="eggNOG" id="COG2890">
    <property type="taxonomic scope" value="Bacteria"/>
</dbReference>
<reference evidence="2 3" key="1">
    <citation type="journal article" date="2014" name="PLoS ONE">
        <title>Identification and Characterization of a New Erythromycin Biosynthetic Gene Cluster in Actinopolyspora erythraea YIM90600, a Novel Erythronolide-Producing Halophilic Actinomycete Isolated from Salt Field.</title>
        <authorList>
            <person name="Chen D."/>
            <person name="Feng J."/>
            <person name="Huang L."/>
            <person name="Zhang Q."/>
            <person name="Wu J."/>
            <person name="Zhu X."/>
            <person name="Duan Y."/>
            <person name="Xu Z."/>
        </authorList>
    </citation>
    <scope>NUCLEOTIDE SEQUENCE [LARGE SCALE GENOMIC DNA]</scope>
    <source>
        <strain evidence="2 3">YIM90600</strain>
    </source>
</reference>
<organism evidence="1 4">
    <name type="scientific">Actinopolyspora erythraea</name>
    <dbReference type="NCBI Taxonomy" id="414996"/>
    <lineage>
        <taxon>Bacteria</taxon>
        <taxon>Bacillati</taxon>
        <taxon>Actinomycetota</taxon>
        <taxon>Actinomycetes</taxon>
        <taxon>Actinopolysporales</taxon>
        <taxon>Actinopolysporaceae</taxon>
        <taxon>Actinopolyspora</taxon>
    </lineage>
</organism>
<evidence type="ECO:0008006" key="5">
    <source>
        <dbReference type="Google" id="ProtNLM"/>
    </source>
</evidence>
<dbReference type="SUPFAM" id="SSF53335">
    <property type="entry name" value="S-adenosyl-L-methionine-dependent methyltransferases"/>
    <property type="match status" value="1"/>
</dbReference>
<dbReference type="Proteomes" id="UP000029737">
    <property type="component" value="Unassembled WGS sequence"/>
</dbReference>
<name>A0A099D7P1_9ACTN</name>
<dbReference type="Pfam" id="PF04672">
    <property type="entry name" value="Methyltransf_19"/>
    <property type="match status" value="1"/>
</dbReference>
<evidence type="ECO:0000313" key="2">
    <source>
        <dbReference type="EMBL" id="KGI82158.1"/>
    </source>
</evidence>
<accession>A0A099D7P1</accession>
<evidence type="ECO:0000313" key="3">
    <source>
        <dbReference type="Proteomes" id="UP000029737"/>
    </source>
</evidence>
<dbReference type="KEGG" id="aey:CDG81_19655"/>
<dbReference type="OrthoDB" id="4528398at2"/>
<proteinExistence type="predicted"/>
<dbReference type="InterPro" id="IPR029063">
    <property type="entry name" value="SAM-dependent_MTases_sf"/>
</dbReference>
<gene>
    <name evidence="1" type="ORF">CDG81_19655</name>
    <name evidence="2" type="ORF">IL38_05235</name>
</gene>
<dbReference type="HOGENOM" id="CLU_067079_1_0_11"/>
<dbReference type="PIRSF" id="PIRSF017393">
    <property type="entry name" value="MTase_SAV2177"/>
    <property type="match status" value="1"/>
</dbReference>